<keyword evidence="3" id="KW-1185">Reference proteome</keyword>
<dbReference type="Proteomes" id="UP001215598">
    <property type="component" value="Unassembled WGS sequence"/>
</dbReference>
<accession>A0AAD7J4K4</accession>
<evidence type="ECO:0000313" key="2">
    <source>
        <dbReference type="EMBL" id="KAJ7757017.1"/>
    </source>
</evidence>
<dbReference type="EMBL" id="JARKIB010000045">
    <property type="protein sequence ID" value="KAJ7757017.1"/>
    <property type="molecule type" value="Genomic_DNA"/>
</dbReference>
<name>A0AAD7J4K4_9AGAR</name>
<evidence type="ECO:0000313" key="3">
    <source>
        <dbReference type="Proteomes" id="UP001215598"/>
    </source>
</evidence>
<protein>
    <submittedName>
        <fullName evidence="2">Uncharacterized protein</fullName>
    </submittedName>
</protein>
<dbReference type="AlphaFoldDB" id="A0AAD7J4K4"/>
<feature type="signal peptide" evidence="1">
    <location>
        <begin position="1"/>
        <end position="23"/>
    </location>
</feature>
<sequence>MLLNKYSVILVTALSVHFQGVHALGAYFCNDINWVTDCVHWSNLVSGQCYTLDAGHQDKVSSFGPDSGTGCFLASDYSCANDYAYLAYPGSGDLRTVYYTPEPGVEYPVNDDMNSFWCTSIS</sequence>
<organism evidence="2 3">
    <name type="scientific">Mycena metata</name>
    <dbReference type="NCBI Taxonomy" id="1033252"/>
    <lineage>
        <taxon>Eukaryota</taxon>
        <taxon>Fungi</taxon>
        <taxon>Dikarya</taxon>
        <taxon>Basidiomycota</taxon>
        <taxon>Agaricomycotina</taxon>
        <taxon>Agaricomycetes</taxon>
        <taxon>Agaricomycetidae</taxon>
        <taxon>Agaricales</taxon>
        <taxon>Marasmiineae</taxon>
        <taxon>Mycenaceae</taxon>
        <taxon>Mycena</taxon>
    </lineage>
</organism>
<gene>
    <name evidence="2" type="ORF">B0H16DRAFT_676000</name>
</gene>
<feature type="chain" id="PRO_5042289181" evidence="1">
    <location>
        <begin position="24"/>
        <end position="122"/>
    </location>
</feature>
<reference evidence="2" key="1">
    <citation type="submission" date="2023-03" db="EMBL/GenBank/DDBJ databases">
        <title>Massive genome expansion in bonnet fungi (Mycena s.s.) driven by repeated elements and novel gene families across ecological guilds.</title>
        <authorList>
            <consortium name="Lawrence Berkeley National Laboratory"/>
            <person name="Harder C.B."/>
            <person name="Miyauchi S."/>
            <person name="Viragh M."/>
            <person name="Kuo A."/>
            <person name="Thoen E."/>
            <person name="Andreopoulos B."/>
            <person name="Lu D."/>
            <person name="Skrede I."/>
            <person name="Drula E."/>
            <person name="Henrissat B."/>
            <person name="Morin E."/>
            <person name="Kohler A."/>
            <person name="Barry K."/>
            <person name="LaButti K."/>
            <person name="Morin E."/>
            <person name="Salamov A."/>
            <person name="Lipzen A."/>
            <person name="Mereny Z."/>
            <person name="Hegedus B."/>
            <person name="Baldrian P."/>
            <person name="Stursova M."/>
            <person name="Weitz H."/>
            <person name="Taylor A."/>
            <person name="Grigoriev I.V."/>
            <person name="Nagy L.G."/>
            <person name="Martin F."/>
            <person name="Kauserud H."/>
        </authorList>
    </citation>
    <scope>NUCLEOTIDE SEQUENCE</scope>
    <source>
        <strain evidence="2">CBHHK182m</strain>
    </source>
</reference>
<comment type="caution">
    <text evidence="2">The sequence shown here is derived from an EMBL/GenBank/DDBJ whole genome shotgun (WGS) entry which is preliminary data.</text>
</comment>
<keyword evidence="1" id="KW-0732">Signal</keyword>
<proteinExistence type="predicted"/>
<evidence type="ECO:0000256" key="1">
    <source>
        <dbReference type="SAM" id="SignalP"/>
    </source>
</evidence>